<dbReference type="RefSeq" id="WP_145853162.1">
    <property type="nucleotide sequence ID" value="NZ_RPFW01000002.1"/>
</dbReference>
<dbReference type="SMART" id="SM00306">
    <property type="entry name" value="HintN"/>
    <property type="match status" value="1"/>
</dbReference>
<reference evidence="7 8" key="1">
    <citation type="submission" date="2018-11" db="EMBL/GenBank/DDBJ databases">
        <title>Trebonia kvetii gen.nov., sp.nov., a novel acidophilic actinobacterium, and proposal of the new actinobacterial family Treboniaceae fam. nov.</title>
        <authorList>
            <person name="Rapoport D."/>
            <person name="Sagova-Mareckova M."/>
            <person name="Sedlacek I."/>
            <person name="Provaznik J."/>
            <person name="Kralova S."/>
            <person name="Pavlinic D."/>
            <person name="Benes V."/>
            <person name="Kopecky J."/>
        </authorList>
    </citation>
    <scope>NUCLEOTIDE SEQUENCE [LARGE SCALE GENOMIC DNA]</scope>
    <source>
        <strain evidence="7 8">15Tr583</strain>
    </source>
</reference>
<feature type="compositionally biased region" description="Pro residues" evidence="4">
    <location>
        <begin position="670"/>
        <end position="691"/>
    </location>
</feature>
<evidence type="ECO:0000256" key="3">
    <source>
        <dbReference type="ARBA" id="ARBA00023014"/>
    </source>
</evidence>
<dbReference type="AlphaFoldDB" id="A0A6P2C5R7"/>
<sequence>MRWDSLRLDSSDSGAAPPLIERGAVARTFDAPEFRGMTFYEVRAKSIVSRVPEASRMPFCWTINPYRGCQHQCVYCIHSETPILMADGTTKPIADVRVGDAIYGTVRDGNYRRYAITEVLAHWSTVKPAYRVTLEDGTKLVASGDHRFLSDRGWKHVTGAEQGPEQRPFLTTNNKLMGFGGFAEPPKESVAYRRGYLCGMIRGDANFSRYVHAPTGKVSHQFRLALADDEALLRTRDYLITFAVLTTEFEFATGTLSRRPIRAIRSSTRTAFDAIEHQIRWPRFPCRDWLCGFLAGIFDAEGSYSGAWRVGNTDPEIIRWTTRALDALGFSYVLEPVVKANGLMVVRLRGGLKEAMRFFHTTDPAITRKRSIEGVAIKSNANLRVAAIEPLGLELPMYDITTGTGDFIANGVVSHNCYARNSHTYLDLDAGRDFDTKVVVKVNAPQLLRAKLASPGWGGEHIAMGTNVDCYQRAEGRYRLMRGIIEALRDAANPFSILTKGTLILRDLDLLLEAADVTEVGLNVSAGFVDKSLWRAIEPGTPAPDRRLDACAAINDAGLRCGVLMGPVVPYLSDSPAQLEAAVRQAAEAGAVHVAPIVLHLRPGAREWFMQWLREAHPELMPRYAELYGPGSYARKDYQARITGQVRELAERFGVGRQATPRGRDAARPATPPATPPASPPAQASAPPPAPHEQLTLL</sequence>
<dbReference type="NCBIfam" id="NF038135">
    <property type="entry name" value="rSAM_Rv2578c"/>
    <property type="match status" value="1"/>
</dbReference>
<keyword evidence="8" id="KW-1185">Reference proteome</keyword>
<dbReference type="GO" id="GO:0051536">
    <property type="term" value="F:iron-sulfur cluster binding"/>
    <property type="evidence" value="ECO:0007669"/>
    <property type="project" value="UniProtKB-KW"/>
</dbReference>
<dbReference type="Gene3D" id="2.170.16.10">
    <property type="entry name" value="Hedgehog/Intein (Hint) domain"/>
    <property type="match status" value="2"/>
</dbReference>
<keyword evidence="1" id="KW-0479">Metal-binding</keyword>
<dbReference type="CDD" id="cd00081">
    <property type="entry name" value="Hint"/>
    <property type="match status" value="1"/>
</dbReference>
<name>A0A6P2C5R7_9ACTN</name>
<evidence type="ECO:0000256" key="2">
    <source>
        <dbReference type="ARBA" id="ARBA00023004"/>
    </source>
</evidence>
<dbReference type="OrthoDB" id="9785699at2"/>
<dbReference type="NCBIfam" id="TIGR01443">
    <property type="entry name" value="intein_Cterm"/>
    <property type="match status" value="1"/>
</dbReference>
<dbReference type="InterPro" id="IPR006141">
    <property type="entry name" value="Intein_N"/>
</dbReference>
<evidence type="ECO:0000313" key="8">
    <source>
        <dbReference type="Proteomes" id="UP000460272"/>
    </source>
</evidence>
<protein>
    <submittedName>
        <fullName evidence="7">Radical SAM protein</fullName>
    </submittedName>
</protein>
<dbReference type="SMART" id="SM00305">
    <property type="entry name" value="HintC"/>
    <property type="match status" value="1"/>
</dbReference>
<feature type="domain" description="Hint" evidence="5">
    <location>
        <begin position="380"/>
        <end position="422"/>
    </location>
</feature>
<evidence type="ECO:0000313" key="7">
    <source>
        <dbReference type="EMBL" id="TVZ05461.1"/>
    </source>
</evidence>
<dbReference type="PANTHER" id="PTHR43432">
    <property type="entry name" value="SLR0285 PROTEIN"/>
    <property type="match status" value="1"/>
</dbReference>
<gene>
    <name evidence="7" type="ORF">EAS64_13010</name>
</gene>
<organism evidence="7 8">
    <name type="scientific">Trebonia kvetii</name>
    <dbReference type="NCBI Taxonomy" id="2480626"/>
    <lineage>
        <taxon>Bacteria</taxon>
        <taxon>Bacillati</taxon>
        <taxon>Actinomycetota</taxon>
        <taxon>Actinomycetes</taxon>
        <taxon>Streptosporangiales</taxon>
        <taxon>Treboniaceae</taxon>
        <taxon>Trebonia</taxon>
    </lineage>
</organism>
<dbReference type="EMBL" id="RPFW01000002">
    <property type="protein sequence ID" value="TVZ05461.1"/>
    <property type="molecule type" value="Genomic_DNA"/>
</dbReference>
<feature type="region of interest" description="Disordered" evidence="4">
    <location>
        <begin position="651"/>
        <end position="698"/>
    </location>
</feature>
<dbReference type="GO" id="GO:0046872">
    <property type="term" value="F:metal ion binding"/>
    <property type="evidence" value="ECO:0007669"/>
    <property type="project" value="UniProtKB-KW"/>
</dbReference>
<dbReference type="Gene3D" id="3.80.30.30">
    <property type="match status" value="1"/>
</dbReference>
<dbReference type="NCBIfam" id="NF038136">
    <property type="entry name" value="rSAM_Rv_intein"/>
    <property type="match status" value="1"/>
</dbReference>
<dbReference type="InterPro" id="IPR003587">
    <property type="entry name" value="Hint_dom_N"/>
</dbReference>
<evidence type="ECO:0000259" key="5">
    <source>
        <dbReference type="SMART" id="SM00305"/>
    </source>
</evidence>
<dbReference type="InterPro" id="IPR036844">
    <property type="entry name" value="Hint_dom_sf"/>
</dbReference>
<dbReference type="InterPro" id="IPR030934">
    <property type="entry name" value="Intein_C"/>
</dbReference>
<feature type="domain" description="Hint" evidence="6">
    <location>
        <begin position="74"/>
        <end position="243"/>
    </location>
</feature>
<dbReference type="PROSITE" id="PS50818">
    <property type="entry name" value="INTEIN_C_TER"/>
    <property type="match status" value="1"/>
</dbReference>
<dbReference type="SUPFAM" id="SSF51294">
    <property type="entry name" value="Hedgehog/intein (Hint) domain"/>
    <property type="match status" value="1"/>
</dbReference>
<dbReference type="InterPro" id="IPR040086">
    <property type="entry name" value="MJ0683-like"/>
</dbReference>
<dbReference type="InterPro" id="IPR058240">
    <property type="entry name" value="rSAM_sf"/>
</dbReference>
<dbReference type="InterPro" id="IPR003586">
    <property type="entry name" value="Hint_dom_C"/>
</dbReference>
<dbReference type="PANTHER" id="PTHR43432:SF3">
    <property type="entry name" value="SLR0285 PROTEIN"/>
    <property type="match status" value="1"/>
</dbReference>
<evidence type="ECO:0000256" key="1">
    <source>
        <dbReference type="ARBA" id="ARBA00022723"/>
    </source>
</evidence>
<comment type="caution">
    <text evidence="7">The sequence shown here is derived from an EMBL/GenBank/DDBJ whole genome shotgun (WGS) entry which is preliminary data.</text>
</comment>
<evidence type="ECO:0000259" key="6">
    <source>
        <dbReference type="SMART" id="SM00306"/>
    </source>
</evidence>
<dbReference type="GO" id="GO:0016539">
    <property type="term" value="P:intein-mediated protein splicing"/>
    <property type="evidence" value="ECO:0007669"/>
    <property type="project" value="InterPro"/>
</dbReference>
<dbReference type="PROSITE" id="PS50817">
    <property type="entry name" value="INTEIN_N_TER"/>
    <property type="match status" value="1"/>
</dbReference>
<dbReference type="SUPFAM" id="SSF102114">
    <property type="entry name" value="Radical SAM enzymes"/>
    <property type="match status" value="1"/>
</dbReference>
<keyword evidence="2" id="KW-0408">Iron</keyword>
<dbReference type="Proteomes" id="UP000460272">
    <property type="component" value="Unassembled WGS sequence"/>
</dbReference>
<keyword evidence="3" id="KW-0411">Iron-sulfur</keyword>
<proteinExistence type="predicted"/>
<evidence type="ECO:0000256" key="4">
    <source>
        <dbReference type="SAM" id="MobiDB-lite"/>
    </source>
</evidence>
<accession>A0A6P2C5R7</accession>